<evidence type="ECO:0000259" key="2">
    <source>
        <dbReference type="PROSITE" id="PS50041"/>
    </source>
</evidence>
<comment type="caution">
    <text evidence="3">The sequence shown here is derived from an EMBL/GenBank/DDBJ whole genome shotgun (WGS) entry which is preliminary data.</text>
</comment>
<dbReference type="SMART" id="SM00708">
    <property type="entry name" value="PhBP"/>
    <property type="match status" value="1"/>
</dbReference>
<dbReference type="InterPro" id="IPR036728">
    <property type="entry name" value="PBP_GOBP_sf"/>
</dbReference>
<dbReference type="PROSITE" id="PS50041">
    <property type="entry name" value="C_TYPE_LECTIN_2"/>
    <property type="match status" value="1"/>
</dbReference>
<keyword evidence="1" id="KW-0732">Signal</keyword>
<dbReference type="SMART" id="SM00034">
    <property type="entry name" value="CLECT"/>
    <property type="match status" value="2"/>
</dbReference>
<dbReference type="Pfam" id="PF01395">
    <property type="entry name" value="PBP_GOBP"/>
    <property type="match status" value="1"/>
</dbReference>
<feature type="chain" id="PRO_5035857165" description="C-type lectin domain-containing protein" evidence="1">
    <location>
        <begin position="21"/>
        <end position="879"/>
    </location>
</feature>
<dbReference type="Gene3D" id="3.10.100.10">
    <property type="entry name" value="Mannose-Binding Protein A, subunit A"/>
    <property type="match status" value="2"/>
</dbReference>
<dbReference type="Gene3D" id="1.10.238.20">
    <property type="entry name" value="Pheromone/general odorant binding protein domain"/>
    <property type="match status" value="1"/>
</dbReference>
<dbReference type="SUPFAM" id="SSF56436">
    <property type="entry name" value="C-type lectin-like"/>
    <property type="match status" value="2"/>
</dbReference>
<evidence type="ECO:0000313" key="3">
    <source>
        <dbReference type="EMBL" id="CAB3372994.1"/>
    </source>
</evidence>
<dbReference type="InterPro" id="IPR001304">
    <property type="entry name" value="C-type_lectin-like"/>
</dbReference>
<proteinExistence type="predicted"/>
<dbReference type="CDD" id="cd23992">
    <property type="entry name" value="PBP_GOBP"/>
    <property type="match status" value="1"/>
</dbReference>
<dbReference type="AlphaFoldDB" id="A0A8S1CNA0"/>
<keyword evidence="4" id="KW-1185">Reference proteome</keyword>
<dbReference type="InterPro" id="IPR006170">
    <property type="entry name" value="PBP/GOBP"/>
</dbReference>
<feature type="domain" description="C-type lectin" evidence="2">
    <location>
        <begin position="276"/>
        <end position="396"/>
    </location>
</feature>
<name>A0A8S1CNA0_9INSE</name>
<dbReference type="Proteomes" id="UP000494165">
    <property type="component" value="Unassembled WGS sequence"/>
</dbReference>
<dbReference type="GO" id="GO:0005549">
    <property type="term" value="F:odorant binding"/>
    <property type="evidence" value="ECO:0007669"/>
    <property type="project" value="InterPro"/>
</dbReference>
<dbReference type="OrthoDB" id="7773875at2759"/>
<dbReference type="EMBL" id="CADEPI010000079">
    <property type="protein sequence ID" value="CAB3372994.1"/>
    <property type="molecule type" value="Genomic_DNA"/>
</dbReference>
<evidence type="ECO:0000313" key="4">
    <source>
        <dbReference type="Proteomes" id="UP000494165"/>
    </source>
</evidence>
<sequence length="879" mass="97821">MQILTIFFFLNILFVGLNSAAKSPKARNKKFGLRESKGNRRGIILKCCGKKSCINPGTRLKQNVTEGLKTSLLKNSDFTPEDERSSTKESEITITSKNNEELQSATYSDAKATTAFSNELESQSEEKLFSSTSSDIGTTPIFALSTEPTRLSTMDSTSKPATMDQTTIATSSSTDLTTRTKLPTPVLTELFTTSSTWSIKLTSTSTTSTKLITTKLSSSTRVATSKAIPPSTTTPPPSLADLIVGKCESSFPLDKGLFETNGRLKDPDKFGFWVTSCNHLFVFGKSLVTWRENAIKCASIGMQPIEIENDAKYQCFKQLAVNWKYGSNYWTSGLRKQGSDFSWCNNNNGSVRFWAPGQPDNLNRSENCVHMTIKTENTTVYLTDKKCTNINVFSCQGPTTPPPPCTSPVCPNVTCKRNMSLYTNTTKEGKTSYYLAYPDMFGSWYKKNNRFYFYSYPNQTQTFLGAMKACCDLGMNLLSLQFDYKFDGVKAGVKEKYANPGYYWTSGTDSGCESAFGFCAVNRLVRKETYWQPGQPNNAGGAEHHLAVYINGSSALMADFNGDTKLRYICEARDTTKSASGGKAVRDECAAIYNVSMSEIDNMLNNTNYDLRMKCFIKCIGENSGLMIDGKFVENEFLAVLEKLAAGNLEELMKNMLIEDECINSTGGMDECDKAAQLIKCTNEKAPDVLMNVVDEMERSISQSESAQEITLLRPQPAFCVQDYPCFVDTFLRAKFDETTTSQLIDIAVSTTTNFTIDYVCGKKYLIFSISVFSYVNGNSMCCKFGLRLTTLDTLQKMECVFRDSVYASSYKNWNFWIPVAWQDGQPRWCFSNSPLSALAFNTSTLDPSIPAFIINYQFKKISSGLMSGFSAHVICEDY</sequence>
<gene>
    <name evidence="3" type="ORF">CLODIP_2_CD12567</name>
</gene>
<protein>
    <recommendedName>
        <fullName evidence="2">C-type lectin domain-containing protein</fullName>
    </recommendedName>
</protein>
<dbReference type="SUPFAM" id="SSF47565">
    <property type="entry name" value="Insect pheromone/odorant-binding proteins"/>
    <property type="match status" value="1"/>
</dbReference>
<dbReference type="InterPro" id="IPR016187">
    <property type="entry name" value="CTDL_fold"/>
</dbReference>
<evidence type="ECO:0000256" key="1">
    <source>
        <dbReference type="SAM" id="SignalP"/>
    </source>
</evidence>
<accession>A0A8S1CNA0</accession>
<dbReference type="InterPro" id="IPR016186">
    <property type="entry name" value="C-type_lectin-like/link_sf"/>
</dbReference>
<feature type="signal peptide" evidence="1">
    <location>
        <begin position="1"/>
        <end position="20"/>
    </location>
</feature>
<reference evidence="3 4" key="1">
    <citation type="submission" date="2020-04" db="EMBL/GenBank/DDBJ databases">
        <authorList>
            <person name="Alioto T."/>
            <person name="Alioto T."/>
            <person name="Gomez Garrido J."/>
        </authorList>
    </citation>
    <scope>NUCLEOTIDE SEQUENCE [LARGE SCALE GENOMIC DNA]</scope>
</reference>
<organism evidence="3 4">
    <name type="scientific">Cloeon dipterum</name>
    <dbReference type="NCBI Taxonomy" id="197152"/>
    <lineage>
        <taxon>Eukaryota</taxon>
        <taxon>Metazoa</taxon>
        <taxon>Ecdysozoa</taxon>
        <taxon>Arthropoda</taxon>
        <taxon>Hexapoda</taxon>
        <taxon>Insecta</taxon>
        <taxon>Pterygota</taxon>
        <taxon>Palaeoptera</taxon>
        <taxon>Ephemeroptera</taxon>
        <taxon>Pisciforma</taxon>
        <taxon>Baetidae</taxon>
        <taxon>Cloeon</taxon>
    </lineage>
</organism>